<evidence type="ECO:0000259" key="2">
    <source>
        <dbReference type="Pfam" id="PF13699"/>
    </source>
</evidence>
<evidence type="ECO:0000313" key="3">
    <source>
        <dbReference type="EMBL" id="MDQ4629862.1"/>
    </source>
</evidence>
<organism evidence="3 4">
    <name type="scientific">Janthinobacterium lividum</name>
    <dbReference type="NCBI Taxonomy" id="29581"/>
    <lineage>
        <taxon>Bacteria</taxon>
        <taxon>Pseudomonadati</taxon>
        <taxon>Pseudomonadota</taxon>
        <taxon>Betaproteobacteria</taxon>
        <taxon>Burkholderiales</taxon>
        <taxon>Oxalobacteraceae</taxon>
        <taxon>Janthinobacterium</taxon>
    </lineage>
</organism>
<feature type="domain" description="eCIS core" evidence="2">
    <location>
        <begin position="46"/>
        <end position="112"/>
    </location>
</feature>
<comment type="caution">
    <text evidence="3">The sequence shown here is derived from an EMBL/GenBank/DDBJ whole genome shotgun (WGS) entry which is preliminary data.</text>
</comment>
<keyword evidence="4" id="KW-1185">Reference proteome</keyword>
<proteinExistence type="predicted"/>
<dbReference type="RefSeq" id="WP_307780801.1">
    <property type="nucleotide sequence ID" value="NZ_JAVFKP010000018.1"/>
</dbReference>
<gene>
    <name evidence="3" type="ORF">RB624_28610</name>
</gene>
<accession>A0ABU0Y215</accession>
<dbReference type="Proteomes" id="UP001237592">
    <property type="component" value="Unassembled WGS sequence"/>
</dbReference>
<dbReference type="EMBL" id="JAVFKP010000018">
    <property type="protein sequence ID" value="MDQ4629862.1"/>
    <property type="molecule type" value="Genomic_DNA"/>
</dbReference>
<feature type="region of interest" description="Disordered" evidence="1">
    <location>
        <begin position="1"/>
        <end position="22"/>
    </location>
</feature>
<reference evidence="3 4" key="1">
    <citation type="submission" date="2023-08" db="EMBL/GenBank/DDBJ databases">
        <title>Draft genome sequence of Janthinobacterium lividum.</title>
        <authorList>
            <person name="Chun B.H."/>
            <person name="Lee Y."/>
        </authorList>
    </citation>
    <scope>NUCLEOTIDE SEQUENCE [LARGE SCALE GENOMIC DNA]</scope>
    <source>
        <strain evidence="3 4">AMJK</strain>
    </source>
</reference>
<evidence type="ECO:0000256" key="1">
    <source>
        <dbReference type="SAM" id="MobiDB-lite"/>
    </source>
</evidence>
<protein>
    <submittedName>
        <fullName evidence="3">DUF4157 domain-containing protein</fullName>
    </submittedName>
</protein>
<dbReference type="Pfam" id="PF13699">
    <property type="entry name" value="eCIS_core"/>
    <property type="match status" value="1"/>
</dbReference>
<name>A0ABU0Y215_9BURK</name>
<evidence type="ECO:0000313" key="4">
    <source>
        <dbReference type="Proteomes" id="UP001237592"/>
    </source>
</evidence>
<sequence>MQPATDTRSAPPVVQRQGEHGGTAMANFRYARSPAGGPAPDARRAPLPSPLRAGIEQLSGMAMDRVTVHYNSHKPGLVQAHAYAQGGDIHLGPGQERHLPHEAWHVLQQRQGRVKPTMAAHGVAINDDRALEQEADRMGSRAMNAMTARVESSPLPAPAASGPAAMVAQRVVFNGVDRKDDINHNNRTIISDALDAIIEAQDGTVLDPDSWISWVDSINVKLQASGPTTAVLTEISQFYQQVAELSFKVNPVLAEAWRRCRDATSNCKDYSLVGGKFKDKFAELLDEISTDFPTLAAKAGTVTSFKVNKEHMVNKGAKFGGGQTDFDNLMYAAAPPTGSTATLSEFHKSLHAMKPGTGKVNYNALHPDIRKVIEDEQKKYNEHLMGKFI</sequence>
<dbReference type="InterPro" id="IPR025295">
    <property type="entry name" value="eCIS_core_dom"/>
</dbReference>